<dbReference type="EMBL" id="GG738883">
    <property type="protein sequence ID" value="EFC41771.1"/>
    <property type="molecule type" value="Genomic_DNA"/>
</dbReference>
<evidence type="ECO:0000313" key="3">
    <source>
        <dbReference type="EMBL" id="EFC41771.1"/>
    </source>
</evidence>
<dbReference type="Proteomes" id="UP000006671">
    <property type="component" value="Unassembled WGS sequence"/>
</dbReference>
<dbReference type="GeneID" id="8851360"/>
<dbReference type="OrthoDB" id="10333358at2759"/>
<sequence>MLSASHNTEEDVTQLPQERHGRKTRHFGKSTRIKALIMQYWNMIMSVLGMISIGLICFGALLVVFGWIWKYPSEFNLKTSCKVVKFVDCVLLVDKFHDSSSEFANPFSSKHFKRSAIHQHCAVEVIVENENATRTSIDKIVYDPNSTENKYAIGSIVDCYLSQTNNQFVSFRSTITSGKIAFRTIGFLIILLGLVSGLFCILAVTSIRKQCFELIGSISKKITFRRTKRLEDEEPLRNASRSSAGSSHLYEDGEREYFDYIEKDRKVPQKNHSDEFDEDEEELVVV</sequence>
<proteinExistence type="predicted"/>
<dbReference type="AlphaFoldDB" id="D2VMP9"/>
<dbReference type="VEuPathDB" id="AmoebaDB:NAEGRDRAFT_70216"/>
<protein>
    <submittedName>
        <fullName evidence="3">Predicted protein</fullName>
    </submittedName>
</protein>
<keyword evidence="2" id="KW-1133">Transmembrane helix</keyword>
<dbReference type="KEGG" id="ngr:NAEGRDRAFT_70216"/>
<feature type="compositionally biased region" description="Acidic residues" evidence="1">
    <location>
        <begin position="275"/>
        <end position="286"/>
    </location>
</feature>
<feature type="region of interest" description="Disordered" evidence="1">
    <location>
        <begin position="1"/>
        <end position="26"/>
    </location>
</feature>
<evidence type="ECO:0000256" key="2">
    <source>
        <dbReference type="SAM" id="Phobius"/>
    </source>
</evidence>
<dbReference type="OMA" id="AFISHHW"/>
<organism evidence="4">
    <name type="scientific">Naegleria gruberi</name>
    <name type="common">Amoeba</name>
    <dbReference type="NCBI Taxonomy" id="5762"/>
    <lineage>
        <taxon>Eukaryota</taxon>
        <taxon>Discoba</taxon>
        <taxon>Heterolobosea</taxon>
        <taxon>Tetramitia</taxon>
        <taxon>Eutetramitia</taxon>
        <taxon>Vahlkampfiidae</taxon>
        <taxon>Naegleria</taxon>
    </lineage>
</organism>
<name>D2VMP9_NAEGR</name>
<evidence type="ECO:0000313" key="4">
    <source>
        <dbReference type="Proteomes" id="UP000006671"/>
    </source>
</evidence>
<evidence type="ECO:0000256" key="1">
    <source>
        <dbReference type="SAM" id="MobiDB-lite"/>
    </source>
</evidence>
<dbReference type="InParanoid" id="D2VMP9"/>
<feature type="transmembrane region" description="Helical" evidence="2">
    <location>
        <begin position="180"/>
        <end position="204"/>
    </location>
</feature>
<feature type="region of interest" description="Disordered" evidence="1">
    <location>
        <begin position="266"/>
        <end position="286"/>
    </location>
</feature>
<keyword evidence="2" id="KW-0812">Transmembrane</keyword>
<keyword evidence="2" id="KW-0472">Membrane</keyword>
<keyword evidence="4" id="KW-1185">Reference proteome</keyword>
<feature type="transmembrane region" description="Helical" evidence="2">
    <location>
        <begin position="40"/>
        <end position="69"/>
    </location>
</feature>
<dbReference type="RefSeq" id="XP_002674515.1">
    <property type="nucleotide sequence ID" value="XM_002674469.1"/>
</dbReference>
<accession>D2VMP9</accession>
<gene>
    <name evidence="3" type="ORF">NAEGRDRAFT_70216</name>
</gene>
<reference evidence="3 4" key="1">
    <citation type="journal article" date="2010" name="Cell">
        <title>The genome of Naegleria gruberi illuminates early eukaryotic versatility.</title>
        <authorList>
            <person name="Fritz-Laylin L.K."/>
            <person name="Prochnik S.E."/>
            <person name="Ginger M.L."/>
            <person name="Dacks J.B."/>
            <person name="Carpenter M.L."/>
            <person name="Field M.C."/>
            <person name="Kuo A."/>
            <person name="Paredez A."/>
            <person name="Chapman J."/>
            <person name="Pham J."/>
            <person name="Shu S."/>
            <person name="Neupane R."/>
            <person name="Cipriano M."/>
            <person name="Mancuso J."/>
            <person name="Tu H."/>
            <person name="Salamov A."/>
            <person name="Lindquist E."/>
            <person name="Shapiro H."/>
            <person name="Lucas S."/>
            <person name="Grigoriev I.V."/>
            <person name="Cande W.Z."/>
            <person name="Fulton C."/>
            <person name="Rokhsar D.S."/>
            <person name="Dawson S.C."/>
        </authorList>
    </citation>
    <scope>NUCLEOTIDE SEQUENCE [LARGE SCALE GENOMIC DNA]</scope>
    <source>
        <strain evidence="3 4">NEG-M</strain>
    </source>
</reference>